<dbReference type="EMBL" id="JABANP010000330">
    <property type="protein sequence ID" value="KAF4684083.1"/>
    <property type="molecule type" value="Genomic_DNA"/>
</dbReference>
<evidence type="ECO:0000256" key="1">
    <source>
        <dbReference type="SAM" id="SignalP"/>
    </source>
</evidence>
<proteinExistence type="predicted"/>
<name>A0A7J6NJK8_PEROL</name>
<gene>
    <name evidence="2" type="ORF">FOZ60_008298</name>
</gene>
<evidence type="ECO:0000313" key="2">
    <source>
        <dbReference type="EMBL" id="KAF4684083.1"/>
    </source>
</evidence>
<dbReference type="Proteomes" id="UP000541610">
    <property type="component" value="Unassembled WGS sequence"/>
</dbReference>
<dbReference type="OrthoDB" id="410296at2759"/>
<protein>
    <submittedName>
        <fullName evidence="2">Uncharacterized protein</fullName>
    </submittedName>
</protein>
<accession>A0A7J6NJK8</accession>
<organism evidence="2 3">
    <name type="scientific">Perkinsus olseni</name>
    <name type="common">Perkinsus atlanticus</name>
    <dbReference type="NCBI Taxonomy" id="32597"/>
    <lineage>
        <taxon>Eukaryota</taxon>
        <taxon>Sar</taxon>
        <taxon>Alveolata</taxon>
        <taxon>Perkinsozoa</taxon>
        <taxon>Perkinsea</taxon>
        <taxon>Perkinsida</taxon>
        <taxon>Perkinsidae</taxon>
        <taxon>Perkinsus</taxon>
    </lineage>
</organism>
<evidence type="ECO:0000313" key="3">
    <source>
        <dbReference type="Proteomes" id="UP000541610"/>
    </source>
</evidence>
<sequence length="361" mass="40047">MSGGNLFANLVAIFVILPTMALMGVNAAPPFPLGFYTWGADIWTDLNSDFLKFVNMPAVKSISPLGDVWFSVGDDANPGVLQNKSHILPFLKAVRGHSKGVLYLTYGDFGTHNEKALLDFIEELFTWLRAQSQSDLQAVAPFGISLDIENAGMAPLVASSLTKLQAYKKKYLGFLPAGHFKIQQVVGGFPDSGTTSFTMDNADSALYLVYRSYMDDKSSMNLNPGNNLLARFKWFMTLQCIQCLNPGYTPRAKISVLVEGACYVGEYCGEISFCAQSKFGIDNVLQTFDAFDAQARSAKWMPPGRFDALMDTPESRYGIHDWHWSRCLYPCAYQSGILHLWQNHLPTGPILCQQLAKTPQR</sequence>
<feature type="signal peptide" evidence="1">
    <location>
        <begin position="1"/>
        <end position="27"/>
    </location>
</feature>
<feature type="chain" id="PRO_5029796166" evidence="1">
    <location>
        <begin position="28"/>
        <end position="361"/>
    </location>
</feature>
<dbReference type="AlphaFoldDB" id="A0A7J6NJK8"/>
<reference evidence="2 3" key="1">
    <citation type="submission" date="2020-04" db="EMBL/GenBank/DDBJ databases">
        <title>Perkinsus olseni comparative genomics.</title>
        <authorList>
            <person name="Bogema D.R."/>
        </authorList>
    </citation>
    <scope>NUCLEOTIDE SEQUENCE [LARGE SCALE GENOMIC DNA]</scope>
    <source>
        <strain evidence="2">00978-12</strain>
    </source>
</reference>
<keyword evidence="1" id="KW-0732">Signal</keyword>
<comment type="caution">
    <text evidence="2">The sequence shown here is derived from an EMBL/GenBank/DDBJ whole genome shotgun (WGS) entry which is preliminary data.</text>
</comment>